<evidence type="ECO:0000313" key="5">
    <source>
        <dbReference type="EMBL" id="KAE8009451.1"/>
    </source>
</evidence>
<dbReference type="SMART" id="SM00856">
    <property type="entry name" value="PMEI"/>
    <property type="match status" value="1"/>
</dbReference>
<organism evidence="5 6">
    <name type="scientific">Carpinus fangiana</name>
    <dbReference type="NCBI Taxonomy" id="176857"/>
    <lineage>
        <taxon>Eukaryota</taxon>
        <taxon>Viridiplantae</taxon>
        <taxon>Streptophyta</taxon>
        <taxon>Embryophyta</taxon>
        <taxon>Tracheophyta</taxon>
        <taxon>Spermatophyta</taxon>
        <taxon>Magnoliopsida</taxon>
        <taxon>eudicotyledons</taxon>
        <taxon>Gunneridae</taxon>
        <taxon>Pentapetalae</taxon>
        <taxon>rosids</taxon>
        <taxon>fabids</taxon>
        <taxon>Fagales</taxon>
        <taxon>Betulaceae</taxon>
        <taxon>Carpinus</taxon>
    </lineage>
</organism>
<dbReference type="InterPro" id="IPR006501">
    <property type="entry name" value="Pectinesterase_inhib_dom"/>
</dbReference>
<comment type="similarity">
    <text evidence="2">Belongs to the PMEI family.</text>
</comment>
<dbReference type="OrthoDB" id="841681at2759"/>
<dbReference type="PANTHER" id="PTHR31080">
    <property type="entry name" value="PECTINESTERASE INHIBITOR-LIKE"/>
    <property type="match status" value="1"/>
</dbReference>
<dbReference type="NCBIfam" id="TIGR01614">
    <property type="entry name" value="PME_inhib"/>
    <property type="match status" value="1"/>
</dbReference>
<dbReference type="Pfam" id="PF04043">
    <property type="entry name" value="PMEI"/>
    <property type="match status" value="1"/>
</dbReference>
<dbReference type="SUPFAM" id="SSF101148">
    <property type="entry name" value="Plant invertase/pectin methylesterase inhibitor"/>
    <property type="match status" value="1"/>
</dbReference>
<proteinExistence type="inferred from homology"/>
<dbReference type="InterPro" id="IPR051955">
    <property type="entry name" value="PME_Inhibitor"/>
</dbReference>
<reference evidence="5 6" key="1">
    <citation type="submission" date="2019-06" db="EMBL/GenBank/DDBJ databases">
        <title>A chromosomal-level reference genome of Carpinus fangiana (Coryloideae, Betulaceae).</title>
        <authorList>
            <person name="Yang X."/>
            <person name="Wang Z."/>
            <person name="Zhang L."/>
            <person name="Hao G."/>
            <person name="Liu J."/>
            <person name="Yang Y."/>
        </authorList>
    </citation>
    <scope>NUCLEOTIDE SEQUENCE [LARGE SCALE GENOMIC DNA]</scope>
    <source>
        <strain evidence="5">Cfa_2016G</strain>
        <tissue evidence="5">Leaf</tissue>
    </source>
</reference>
<dbReference type="Proteomes" id="UP000327013">
    <property type="component" value="Chromosome 2"/>
</dbReference>
<dbReference type="Gene3D" id="1.20.140.40">
    <property type="entry name" value="Invertase/pectin methylesterase inhibitor family protein"/>
    <property type="match status" value="1"/>
</dbReference>
<evidence type="ECO:0000256" key="1">
    <source>
        <dbReference type="ARBA" id="ARBA00022729"/>
    </source>
</evidence>
<evidence type="ECO:0000256" key="2">
    <source>
        <dbReference type="ARBA" id="ARBA00038471"/>
    </source>
</evidence>
<evidence type="ECO:0000256" key="3">
    <source>
        <dbReference type="SAM" id="SignalP"/>
    </source>
</evidence>
<evidence type="ECO:0000259" key="4">
    <source>
        <dbReference type="SMART" id="SM00856"/>
    </source>
</evidence>
<name>A0A5N6QQK6_9ROSI</name>
<protein>
    <recommendedName>
        <fullName evidence="4">Pectinesterase inhibitor domain-containing protein</fullName>
    </recommendedName>
</protein>
<feature type="signal peptide" evidence="3">
    <location>
        <begin position="1"/>
        <end position="24"/>
    </location>
</feature>
<keyword evidence="1 3" id="KW-0732">Signal</keyword>
<accession>A0A5N6QQK6</accession>
<dbReference type="PANTHER" id="PTHR31080:SF296">
    <property type="entry name" value="OS05G0360900 PROTEIN"/>
    <property type="match status" value="1"/>
</dbReference>
<dbReference type="AlphaFoldDB" id="A0A5N6QQK6"/>
<dbReference type="GO" id="GO:0004857">
    <property type="term" value="F:enzyme inhibitor activity"/>
    <property type="evidence" value="ECO:0007669"/>
    <property type="project" value="InterPro"/>
</dbReference>
<gene>
    <name evidence="5" type="ORF">FH972_005888</name>
</gene>
<evidence type="ECO:0000313" key="6">
    <source>
        <dbReference type="Proteomes" id="UP000327013"/>
    </source>
</evidence>
<sequence>MKPFTTFVFLFTLCVAVLPPLIVAHPTNVTKLIRQACAHTAHKALCVDTLAADPISQGAANKTGLALVALRVASQNASDITELIKASVNDPSLAPAVQQGLSDCMDNYVDAAQQLDDSLAALLAGAHDDLSIWVNVAIADSDSCEKSIQGFKTEMSKENVKFRMLCENALAIAKAVAVAGN</sequence>
<feature type="domain" description="Pectinesterase inhibitor" evidence="4">
    <location>
        <begin position="28"/>
        <end position="172"/>
    </location>
</feature>
<feature type="chain" id="PRO_5024288814" description="Pectinesterase inhibitor domain-containing protein" evidence="3">
    <location>
        <begin position="25"/>
        <end position="181"/>
    </location>
</feature>
<dbReference type="InterPro" id="IPR035513">
    <property type="entry name" value="Invertase/methylesterase_inhib"/>
</dbReference>
<keyword evidence="6" id="KW-1185">Reference proteome</keyword>
<dbReference type="EMBL" id="CM017322">
    <property type="protein sequence ID" value="KAE8009451.1"/>
    <property type="molecule type" value="Genomic_DNA"/>
</dbReference>